<feature type="chain" id="PRO_5046627256" description="Lipoprotein" evidence="2">
    <location>
        <begin position="24"/>
        <end position="236"/>
    </location>
</feature>
<feature type="region of interest" description="Disordered" evidence="1">
    <location>
        <begin position="164"/>
        <end position="202"/>
    </location>
</feature>
<organism evidence="3 4">
    <name type="scientific">Limosilactobacillus panis</name>
    <dbReference type="NCBI Taxonomy" id="47493"/>
    <lineage>
        <taxon>Bacteria</taxon>
        <taxon>Bacillati</taxon>
        <taxon>Bacillota</taxon>
        <taxon>Bacilli</taxon>
        <taxon>Lactobacillales</taxon>
        <taxon>Lactobacillaceae</taxon>
        <taxon>Limosilactobacillus</taxon>
    </lineage>
</organism>
<comment type="caution">
    <text evidence="3">The sequence shown here is derived from an EMBL/GenBank/DDBJ whole genome shotgun (WGS) entry which is preliminary data.</text>
</comment>
<reference evidence="4" key="1">
    <citation type="submission" date="2023-06" db="EMBL/GenBank/DDBJ databases">
        <title>Identification and characterization of horizontal gene transfer across gut microbiota members of farm animals based on homology search.</title>
        <authorList>
            <person name="Zeman M."/>
            <person name="Kubasova T."/>
            <person name="Jahodarova E."/>
            <person name="Nykrynova M."/>
            <person name="Rychlik I."/>
        </authorList>
    </citation>
    <scope>NUCLEOTIDE SEQUENCE [LARGE SCALE GENOMIC DNA]</scope>
    <source>
        <strain evidence="4">105_WCHN</strain>
    </source>
</reference>
<evidence type="ECO:0000313" key="3">
    <source>
        <dbReference type="EMBL" id="MDM8334183.1"/>
    </source>
</evidence>
<feature type="non-terminal residue" evidence="3">
    <location>
        <position position="236"/>
    </location>
</feature>
<dbReference type="EMBL" id="JAUDEO010000033">
    <property type="protein sequence ID" value="MDM8334183.1"/>
    <property type="molecule type" value="Genomic_DNA"/>
</dbReference>
<dbReference type="PROSITE" id="PS51257">
    <property type="entry name" value="PROKAR_LIPOPROTEIN"/>
    <property type="match status" value="1"/>
</dbReference>
<dbReference type="RefSeq" id="WP_289560522.1">
    <property type="nucleotide sequence ID" value="NZ_JAUDEO010000033.1"/>
</dbReference>
<evidence type="ECO:0000256" key="1">
    <source>
        <dbReference type="SAM" id="MobiDB-lite"/>
    </source>
</evidence>
<reference evidence="3 4" key="2">
    <citation type="submission" date="2023-06" db="EMBL/GenBank/DDBJ databases">
        <title>Identification and characterization of horizontal gene transfer across gut microbiota members of farm animals based on homology search.</title>
        <authorList>
            <person name="Schwarzerova J."/>
            <person name="Nykrynova M."/>
            <person name="Jureckova K."/>
            <person name="Cejkova D."/>
            <person name="Rychlik I."/>
        </authorList>
    </citation>
    <scope>NUCLEOTIDE SEQUENCE [LARGE SCALE GENOMIC DNA]</scope>
    <source>
        <strain evidence="3 4">105_WCHN</strain>
    </source>
</reference>
<name>A0ABT7VN68_9LACO</name>
<feature type="compositionally biased region" description="Basic and acidic residues" evidence="1">
    <location>
        <begin position="44"/>
        <end position="56"/>
    </location>
</feature>
<evidence type="ECO:0008006" key="5">
    <source>
        <dbReference type="Google" id="ProtNLM"/>
    </source>
</evidence>
<keyword evidence="4" id="KW-1185">Reference proteome</keyword>
<accession>A0ABT7VN68</accession>
<sequence length="236" mass="26847">MRKKFIYLTAFLVVFTLVLTACSKGGSTTTTKKRPEQLSGVYKETAKDTPQDDQGRDQPNYFYFKKDGTLLLAQPETGDSDEGNYGDAERGTWKRISKNRFKLKLTSIHDKDHYTLIMKKSGSRLTTKGTAKDASFEWDQDSYQKTEMTKNDFMDLFKAAKESQQKEIQENGFTEPDNDNDSESNTDNQSNNNNSSDAIDAEERAAAFKNGGRWITDKSDPEYYSDANAYVTYLQI</sequence>
<protein>
    <recommendedName>
        <fullName evidence="5">Lipoprotein</fullName>
    </recommendedName>
</protein>
<gene>
    <name evidence="3" type="ORF">QUW46_06315</name>
</gene>
<feature type="region of interest" description="Disordered" evidence="1">
    <location>
        <begin position="24"/>
        <end position="58"/>
    </location>
</feature>
<feature type="compositionally biased region" description="Low complexity" evidence="1">
    <location>
        <begin position="185"/>
        <end position="197"/>
    </location>
</feature>
<reference evidence="3 4" key="3">
    <citation type="submission" date="2023-06" db="EMBL/GenBank/DDBJ databases">
        <authorList>
            <person name="Zeman M."/>
            <person name="Kubasova T."/>
            <person name="Jahodarova E."/>
            <person name="Nykrynova M."/>
            <person name="Rychlik I."/>
        </authorList>
    </citation>
    <scope>NUCLEOTIDE SEQUENCE [LARGE SCALE GENOMIC DNA]</scope>
    <source>
        <strain evidence="3 4">105_WCHN</strain>
    </source>
</reference>
<dbReference type="Proteomes" id="UP001529423">
    <property type="component" value="Unassembled WGS sequence"/>
</dbReference>
<evidence type="ECO:0000313" key="4">
    <source>
        <dbReference type="Proteomes" id="UP001529423"/>
    </source>
</evidence>
<feature type="signal peptide" evidence="2">
    <location>
        <begin position="1"/>
        <end position="23"/>
    </location>
</feature>
<proteinExistence type="predicted"/>
<keyword evidence="2" id="KW-0732">Signal</keyword>
<evidence type="ECO:0000256" key="2">
    <source>
        <dbReference type="SAM" id="SignalP"/>
    </source>
</evidence>